<dbReference type="Proteomes" id="UP001162483">
    <property type="component" value="Unassembled WGS sequence"/>
</dbReference>
<feature type="compositionally biased region" description="Polar residues" evidence="1">
    <location>
        <begin position="73"/>
        <end position="85"/>
    </location>
</feature>
<evidence type="ECO:0000313" key="3">
    <source>
        <dbReference type="Proteomes" id="UP001162483"/>
    </source>
</evidence>
<gene>
    <name evidence="2" type="ORF">SPARVUS_LOCUS11047819</name>
</gene>
<reference evidence="2" key="1">
    <citation type="submission" date="2023-05" db="EMBL/GenBank/DDBJ databases">
        <authorList>
            <person name="Stuckert A."/>
        </authorList>
    </citation>
    <scope>NUCLEOTIDE SEQUENCE</scope>
</reference>
<sequence length="85" mass="9241">MMSASDILLTIIHVITDRPISDHMIGTSHRGPVMRSVFGYVSGHRIEVLPAPRERAQTGGGEAVYKRPPDPTLPSSGRLYTTAGR</sequence>
<organism evidence="2 3">
    <name type="scientific">Staurois parvus</name>
    <dbReference type="NCBI Taxonomy" id="386267"/>
    <lineage>
        <taxon>Eukaryota</taxon>
        <taxon>Metazoa</taxon>
        <taxon>Chordata</taxon>
        <taxon>Craniata</taxon>
        <taxon>Vertebrata</taxon>
        <taxon>Euteleostomi</taxon>
        <taxon>Amphibia</taxon>
        <taxon>Batrachia</taxon>
        <taxon>Anura</taxon>
        <taxon>Neobatrachia</taxon>
        <taxon>Ranoidea</taxon>
        <taxon>Ranidae</taxon>
        <taxon>Staurois</taxon>
    </lineage>
</organism>
<feature type="region of interest" description="Disordered" evidence="1">
    <location>
        <begin position="52"/>
        <end position="85"/>
    </location>
</feature>
<evidence type="ECO:0000313" key="2">
    <source>
        <dbReference type="EMBL" id="CAI9590467.1"/>
    </source>
</evidence>
<proteinExistence type="predicted"/>
<feature type="non-terminal residue" evidence="2">
    <location>
        <position position="85"/>
    </location>
</feature>
<accession>A0ABN9F3U5</accession>
<protein>
    <submittedName>
        <fullName evidence="2">Uncharacterized protein</fullName>
    </submittedName>
</protein>
<name>A0ABN9F3U5_9NEOB</name>
<dbReference type="EMBL" id="CATNWA010016165">
    <property type="protein sequence ID" value="CAI9590467.1"/>
    <property type="molecule type" value="Genomic_DNA"/>
</dbReference>
<comment type="caution">
    <text evidence="2">The sequence shown here is derived from an EMBL/GenBank/DDBJ whole genome shotgun (WGS) entry which is preliminary data.</text>
</comment>
<evidence type="ECO:0000256" key="1">
    <source>
        <dbReference type="SAM" id="MobiDB-lite"/>
    </source>
</evidence>
<keyword evidence="3" id="KW-1185">Reference proteome</keyword>